<feature type="region of interest" description="Disordered" evidence="2">
    <location>
        <begin position="1"/>
        <end position="51"/>
    </location>
</feature>
<evidence type="ECO:0000256" key="1">
    <source>
        <dbReference type="ARBA" id="ARBA00006295"/>
    </source>
</evidence>
<dbReference type="RefSeq" id="WP_317976253.1">
    <property type="nucleotide sequence ID" value="NZ_BTFW01000003.1"/>
</dbReference>
<dbReference type="PANTHER" id="PTHR33375:SF1">
    <property type="entry name" value="CHROMOSOME-PARTITIONING PROTEIN PARB-RELATED"/>
    <property type="match status" value="1"/>
</dbReference>
<evidence type="ECO:0000313" key="4">
    <source>
        <dbReference type="EMBL" id="GMM62529.1"/>
    </source>
</evidence>
<reference evidence="4 5" key="1">
    <citation type="submission" date="2023-06" db="EMBL/GenBank/DDBJ databases">
        <title>Draft genome sequence of Novosphingobium sp. strain IK01.</title>
        <authorList>
            <person name="Hatamoto M."/>
            <person name="Ikarashi T."/>
            <person name="Yamaguchi T."/>
        </authorList>
    </citation>
    <scope>NUCLEOTIDE SEQUENCE [LARGE SCALE GENOMIC DNA]</scope>
    <source>
        <strain evidence="4 5">IK01</strain>
    </source>
</reference>
<proteinExistence type="inferred from homology"/>
<gene>
    <name evidence="4" type="ORF">NUTIK01_33060</name>
</gene>
<dbReference type="InterPro" id="IPR050336">
    <property type="entry name" value="Chromosome_partition/occlusion"/>
</dbReference>
<dbReference type="InterPro" id="IPR040873">
    <property type="entry name" value="SoPB_HTH"/>
</dbReference>
<feature type="domain" description="ParB-like N-terminal" evidence="3">
    <location>
        <begin position="74"/>
        <end position="174"/>
    </location>
</feature>
<dbReference type="Gene3D" id="1.10.10.2830">
    <property type="match status" value="1"/>
</dbReference>
<protein>
    <recommendedName>
        <fullName evidence="3">ParB-like N-terminal domain-containing protein</fullName>
    </recommendedName>
</protein>
<dbReference type="SMART" id="SM00470">
    <property type="entry name" value="ParB"/>
    <property type="match status" value="1"/>
</dbReference>
<dbReference type="Pfam" id="PF18090">
    <property type="entry name" value="SoPB_HTH"/>
    <property type="match status" value="1"/>
</dbReference>
<keyword evidence="5" id="KW-1185">Reference proteome</keyword>
<evidence type="ECO:0000259" key="3">
    <source>
        <dbReference type="SMART" id="SM00470"/>
    </source>
</evidence>
<evidence type="ECO:0000313" key="5">
    <source>
        <dbReference type="Proteomes" id="UP001187221"/>
    </source>
</evidence>
<dbReference type="InterPro" id="IPR003115">
    <property type="entry name" value="ParB_N"/>
</dbReference>
<dbReference type="EMBL" id="BTFW01000003">
    <property type="protein sequence ID" value="GMM62529.1"/>
    <property type="molecule type" value="Genomic_DNA"/>
</dbReference>
<dbReference type="SUPFAM" id="SSF110849">
    <property type="entry name" value="ParB/Sulfiredoxin"/>
    <property type="match status" value="1"/>
</dbReference>
<organism evidence="4 5">
    <name type="scientific">Novosphingobium pituita</name>
    <dbReference type="NCBI Taxonomy" id="3056842"/>
    <lineage>
        <taxon>Bacteria</taxon>
        <taxon>Pseudomonadati</taxon>
        <taxon>Pseudomonadota</taxon>
        <taxon>Alphaproteobacteria</taxon>
        <taxon>Sphingomonadales</taxon>
        <taxon>Sphingomonadaceae</taxon>
        <taxon>Novosphingobium</taxon>
    </lineage>
</organism>
<evidence type="ECO:0000256" key="2">
    <source>
        <dbReference type="SAM" id="MobiDB-lite"/>
    </source>
</evidence>
<sequence>MAPPPKGKRRSLLADAIESLGSPATPDALPPESPEAAPQTAPLDEDSAPTHPSFLARRAQSLGEVSRTVKRPTIRLAPSECTIWPGNARDYADLTFERCESLIASIQEEGRNREAVVVRRTPDGPAPYELIVGTRRHWSVSWLHANHHSQIELIARIETLDDEGAFRLADIENREREDVTDLERARNYLHAVEAYYGGVRARMAQRLAMPQTTLYNFLRLGELSDTVIAAFPSKAAVKAVHANRLAPHAKGDLEQARIEAEAEAIAREQAALRANGDKPIEAAKVCDRLIRAAKGSAPAAPRKKADKGGATLFTNSGEPLGQIVKNSAKSGLTLTINPASPLDVETILEALRPAIMAAKFAKNM</sequence>
<feature type="compositionally biased region" description="Basic residues" evidence="2">
    <location>
        <begin position="1"/>
        <end position="11"/>
    </location>
</feature>
<dbReference type="SUPFAM" id="SSF109709">
    <property type="entry name" value="KorB DNA-binding domain-like"/>
    <property type="match status" value="1"/>
</dbReference>
<comment type="caution">
    <text evidence="4">The sequence shown here is derived from an EMBL/GenBank/DDBJ whole genome shotgun (WGS) entry which is preliminary data.</text>
</comment>
<dbReference type="NCBIfam" id="TIGR00180">
    <property type="entry name" value="parB_part"/>
    <property type="match status" value="1"/>
</dbReference>
<accession>A0ABQ6PBA7</accession>
<dbReference type="Proteomes" id="UP001187221">
    <property type="component" value="Unassembled WGS sequence"/>
</dbReference>
<dbReference type="PANTHER" id="PTHR33375">
    <property type="entry name" value="CHROMOSOME-PARTITIONING PROTEIN PARB-RELATED"/>
    <property type="match status" value="1"/>
</dbReference>
<dbReference type="InterPro" id="IPR036086">
    <property type="entry name" value="ParB/Sulfiredoxin_sf"/>
</dbReference>
<name>A0ABQ6PBA7_9SPHN</name>
<dbReference type="InterPro" id="IPR004437">
    <property type="entry name" value="ParB/RepB/Spo0J"/>
</dbReference>
<dbReference type="CDD" id="cd16405">
    <property type="entry name" value="RepB_like_N"/>
    <property type="match status" value="1"/>
</dbReference>
<comment type="similarity">
    <text evidence="1">Belongs to the ParB family.</text>
</comment>
<dbReference type="InterPro" id="IPR037972">
    <property type="entry name" value="RepB_N"/>
</dbReference>